<dbReference type="PANTHER" id="PTHR43546:SF3">
    <property type="entry name" value="UPF0173 METAL-DEPENDENT HYDROLASE MJ1163"/>
    <property type="match status" value="1"/>
</dbReference>
<dbReference type="InterPro" id="IPR001279">
    <property type="entry name" value="Metallo-B-lactamas"/>
</dbReference>
<dbReference type="InterPro" id="IPR036866">
    <property type="entry name" value="RibonucZ/Hydroxyglut_hydro"/>
</dbReference>
<dbReference type="Pfam" id="PF13483">
    <property type="entry name" value="Lactamase_B_3"/>
    <property type="match status" value="1"/>
</dbReference>
<proteinExistence type="predicted"/>
<feature type="domain" description="Metallo-beta-lactamase" evidence="1">
    <location>
        <begin position="7"/>
        <end position="180"/>
    </location>
</feature>
<dbReference type="RefSeq" id="WP_121202117.1">
    <property type="nucleotide sequence ID" value="NZ_RBKU01000001.1"/>
</dbReference>
<evidence type="ECO:0000259" key="1">
    <source>
        <dbReference type="SMART" id="SM00849"/>
    </source>
</evidence>
<dbReference type="SMART" id="SM00849">
    <property type="entry name" value="Lactamase_B"/>
    <property type="match status" value="1"/>
</dbReference>
<dbReference type="Gene3D" id="3.60.15.10">
    <property type="entry name" value="Ribonuclease Z/Hydroxyacylglutathione hydrolase-like"/>
    <property type="match status" value="1"/>
</dbReference>
<dbReference type="PANTHER" id="PTHR43546">
    <property type="entry name" value="UPF0173 METAL-DEPENDENT HYDROLASE MJ1163-RELATED"/>
    <property type="match status" value="1"/>
</dbReference>
<comment type="caution">
    <text evidence="2">The sequence shown here is derived from an EMBL/GenBank/DDBJ whole genome shotgun (WGS) entry which is preliminary data.</text>
</comment>
<dbReference type="OrthoDB" id="9805728at2"/>
<keyword evidence="3" id="KW-1185">Reference proteome</keyword>
<gene>
    <name evidence="2" type="ORF">BDD43_5179</name>
</gene>
<sequence>MKITKYIHSCLVFEQNNFKLLVDPGNYTFADGLLSADDFADVSAILITHIHADHLDMDNIKKIIALSNAPVFGNKQVAQALQKEGINAILFTDGVRMFGQMEFKAMPIIHMPLLDSPIPEMTGYVINGNILHSVDSMDASLTQIAGIDLLILPIMAPFCNELQVTQFADALKPKHILPVHDGYAKAFFVKLRSQTYLKHFEARGITFLQPPEAHISNGTTVVFKFAI</sequence>
<dbReference type="AlphaFoldDB" id="A0A495J7F4"/>
<evidence type="ECO:0000313" key="3">
    <source>
        <dbReference type="Proteomes" id="UP000268007"/>
    </source>
</evidence>
<accession>A0A495J7F4</accession>
<reference evidence="2 3" key="1">
    <citation type="submission" date="2018-10" db="EMBL/GenBank/DDBJ databases">
        <title>Genomic Encyclopedia of Archaeal and Bacterial Type Strains, Phase II (KMG-II): from individual species to whole genera.</title>
        <authorList>
            <person name="Goeker M."/>
        </authorList>
    </citation>
    <scope>NUCLEOTIDE SEQUENCE [LARGE SCALE GENOMIC DNA]</scope>
    <source>
        <strain evidence="2 3">DSM 18602</strain>
    </source>
</reference>
<organism evidence="2 3">
    <name type="scientific">Mucilaginibacter gracilis</name>
    <dbReference type="NCBI Taxonomy" id="423350"/>
    <lineage>
        <taxon>Bacteria</taxon>
        <taxon>Pseudomonadati</taxon>
        <taxon>Bacteroidota</taxon>
        <taxon>Sphingobacteriia</taxon>
        <taxon>Sphingobacteriales</taxon>
        <taxon>Sphingobacteriaceae</taxon>
        <taxon>Mucilaginibacter</taxon>
    </lineage>
</organism>
<name>A0A495J7F4_9SPHI</name>
<dbReference type="EMBL" id="RBKU01000001">
    <property type="protein sequence ID" value="RKR84926.1"/>
    <property type="molecule type" value="Genomic_DNA"/>
</dbReference>
<protein>
    <submittedName>
        <fullName evidence="2">L-ascorbate metabolism protein UlaG (Beta-lactamase superfamily)</fullName>
    </submittedName>
</protein>
<dbReference type="SUPFAM" id="SSF56281">
    <property type="entry name" value="Metallo-hydrolase/oxidoreductase"/>
    <property type="match status" value="1"/>
</dbReference>
<evidence type="ECO:0000313" key="2">
    <source>
        <dbReference type="EMBL" id="RKR84926.1"/>
    </source>
</evidence>
<dbReference type="InterPro" id="IPR050114">
    <property type="entry name" value="UPF0173_UPF0282_UlaG_hydrolase"/>
</dbReference>
<dbReference type="Proteomes" id="UP000268007">
    <property type="component" value="Unassembled WGS sequence"/>
</dbReference>